<sequence length="102" mass="11304">MVAEMACCGAACQLEDGDGDIPTPENKETEEADAEESQNGERLRETASRLQNITKQLLCFLKLFVVYVYTDTSARCHSCRDISGNSLDHSHNRILMAATLHN</sequence>
<accession>A0A6A4SDN8</accession>
<feature type="compositionally biased region" description="Acidic residues" evidence="1">
    <location>
        <begin position="28"/>
        <end position="38"/>
    </location>
</feature>
<dbReference type="EMBL" id="VEVO01000015">
    <property type="protein sequence ID" value="KAF0030368.1"/>
    <property type="molecule type" value="Genomic_DNA"/>
</dbReference>
<organism evidence="2 3">
    <name type="scientific">Scophthalmus maximus</name>
    <name type="common">Turbot</name>
    <name type="synonym">Psetta maxima</name>
    <dbReference type="NCBI Taxonomy" id="52904"/>
    <lineage>
        <taxon>Eukaryota</taxon>
        <taxon>Metazoa</taxon>
        <taxon>Chordata</taxon>
        <taxon>Craniata</taxon>
        <taxon>Vertebrata</taxon>
        <taxon>Euteleostomi</taxon>
        <taxon>Actinopterygii</taxon>
        <taxon>Neopterygii</taxon>
        <taxon>Teleostei</taxon>
        <taxon>Neoteleostei</taxon>
        <taxon>Acanthomorphata</taxon>
        <taxon>Carangaria</taxon>
        <taxon>Pleuronectiformes</taxon>
        <taxon>Pleuronectoidei</taxon>
        <taxon>Scophthalmidae</taxon>
        <taxon>Scophthalmus</taxon>
    </lineage>
</organism>
<evidence type="ECO:0000313" key="2">
    <source>
        <dbReference type="EMBL" id="KAF0030368.1"/>
    </source>
</evidence>
<protein>
    <submittedName>
        <fullName evidence="2">Uncharacterized protein</fullName>
    </submittedName>
</protein>
<evidence type="ECO:0000313" key="3">
    <source>
        <dbReference type="Proteomes" id="UP000438429"/>
    </source>
</evidence>
<proteinExistence type="predicted"/>
<dbReference type="Proteomes" id="UP000438429">
    <property type="component" value="Unassembled WGS sequence"/>
</dbReference>
<reference evidence="2 3" key="1">
    <citation type="submission" date="2019-06" db="EMBL/GenBank/DDBJ databases">
        <title>Draft genomes of female and male turbot (Scophthalmus maximus).</title>
        <authorList>
            <person name="Xu H."/>
            <person name="Xu X.-W."/>
            <person name="Shao C."/>
            <person name="Chen S."/>
        </authorList>
    </citation>
    <scope>NUCLEOTIDE SEQUENCE [LARGE SCALE GENOMIC DNA]</scope>
    <source>
        <strain evidence="2">Ysfricsl-2016a</strain>
        <tissue evidence="2">Blood</tissue>
    </source>
</reference>
<gene>
    <name evidence="2" type="ORF">F2P81_017099</name>
</gene>
<evidence type="ECO:0000256" key="1">
    <source>
        <dbReference type="SAM" id="MobiDB-lite"/>
    </source>
</evidence>
<dbReference type="AlphaFoldDB" id="A0A6A4SDN8"/>
<comment type="caution">
    <text evidence="2">The sequence shown here is derived from an EMBL/GenBank/DDBJ whole genome shotgun (WGS) entry which is preliminary data.</text>
</comment>
<name>A0A6A4SDN8_SCOMX</name>
<feature type="region of interest" description="Disordered" evidence="1">
    <location>
        <begin position="15"/>
        <end position="43"/>
    </location>
</feature>